<evidence type="ECO:0000313" key="9">
    <source>
        <dbReference type="Proteomes" id="UP000828390"/>
    </source>
</evidence>
<feature type="transmembrane region" description="Helical" evidence="7">
    <location>
        <begin position="7"/>
        <end position="27"/>
    </location>
</feature>
<dbReference type="AlphaFoldDB" id="A0A9D4EPC2"/>
<comment type="caution">
    <text evidence="8">The sequence shown here is derived from an EMBL/GenBank/DDBJ whole genome shotgun (WGS) entry which is preliminary data.</text>
</comment>
<keyword evidence="4" id="KW-0970">Cilium biogenesis/degradation</keyword>
<evidence type="ECO:0000256" key="1">
    <source>
        <dbReference type="ARBA" id="ARBA00004141"/>
    </source>
</evidence>
<keyword evidence="9" id="KW-1185">Reference proteome</keyword>
<name>A0A9D4EPC2_DREPO</name>
<dbReference type="PANTHER" id="PTHR34341:SF1">
    <property type="entry name" value="TRANSMEMBRANE PROTEIN 107"/>
    <property type="match status" value="1"/>
</dbReference>
<evidence type="ECO:0000256" key="5">
    <source>
        <dbReference type="ARBA" id="ARBA00022989"/>
    </source>
</evidence>
<dbReference type="PANTHER" id="PTHR34341">
    <property type="entry name" value="TRANSMEMBRANE PROTEIN 107"/>
    <property type="match status" value="1"/>
</dbReference>
<reference evidence="8" key="2">
    <citation type="submission" date="2020-11" db="EMBL/GenBank/DDBJ databases">
        <authorList>
            <person name="McCartney M.A."/>
            <person name="Auch B."/>
            <person name="Kono T."/>
            <person name="Mallez S."/>
            <person name="Becker A."/>
            <person name="Gohl D.M."/>
            <person name="Silverstein K.A.T."/>
            <person name="Koren S."/>
            <person name="Bechman K.B."/>
            <person name="Herman A."/>
            <person name="Abrahante J.E."/>
            <person name="Garbe J."/>
        </authorList>
    </citation>
    <scope>NUCLEOTIDE SEQUENCE</scope>
    <source>
        <strain evidence="8">Duluth1</strain>
        <tissue evidence="8">Whole animal</tissue>
    </source>
</reference>
<proteinExistence type="predicted"/>
<dbReference type="OrthoDB" id="2114471at2759"/>
<dbReference type="EMBL" id="JAIWYP010000008">
    <property type="protein sequence ID" value="KAH3783760.1"/>
    <property type="molecule type" value="Genomic_DNA"/>
</dbReference>
<feature type="transmembrane region" description="Helical" evidence="7">
    <location>
        <begin position="83"/>
        <end position="104"/>
    </location>
</feature>
<reference evidence="8" key="1">
    <citation type="journal article" date="2019" name="bioRxiv">
        <title>The Genome of the Zebra Mussel, Dreissena polymorpha: A Resource for Invasive Species Research.</title>
        <authorList>
            <person name="McCartney M.A."/>
            <person name="Auch B."/>
            <person name="Kono T."/>
            <person name="Mallez S."/>
            <person name="Zhang Y."/>
            <person name="Obille A."/>
            <person name="Becker A."/>
            <person name="Abrahante J.E."/>
            <person name="Garbe J."/>
            <person name="Badalamenti J.P."/>
            <person name="Herman A."/>
            <person name="Mangelson H."/>
            <person name="Liachko I."/>
            <person name="Sullivan S."/>
            <person name="Sone E.D."/>
            <person name="Koren S."/>
            <person name="Silverstein K.A.T."/>
            <person name="Beckman K.B."/>
            <person name="Gohl D.M."/>
        </authorList>
    </citation>
    <scope>NUCLEOTIDE SEQUENCE</scope>
    <source>
        <strain evidence="8">Duluth1</strain>
        <tissue evidence="8">Whole animal</tissue>
    </source>
</reference>
<dbReference type="Pfam" id="PF14995">
    <property type="entry name" value="TMEM107"/>
    <property type="match status" value="1"/>
</dbReference>
<evidence type="ECO:0000256" key="4">
    <source>
        <dbReference type="ARBA" id="ARBA00022794"/>
    </source>
</evidence>
<gene>
    <name evidence="8" type="ORF">DPMN_161708</name>
</gene>
<comment type="subcellular location">
    <subcellularLocation>
        <location evidence="1">Membrane</location>
        <topology evidence="1">Multi-pass membrane protein</topology>
    </subcellularLocation>
</comment>
<dbReference type="InterPro" id="IPR029248">
    <property type="entry name" value="TMEM107"/>
</dbReference>
<accession>A0A9D4EPC2</accession>
<evidence type="ECO:0000256" key="6">
    <source>
        <dbReference type="ARBA" id="ARBA00023136"/>
    </source>
</evidence>
<keyword evidence="6 7" id="KW-0472">Membrane</keyword>
<dbReference type="GO" id="GO:1905515">
    <property type="term" value="P:non-motile cilium assembly"/>
    <property type="evidence" value="ECO:0007669"/>
    <property type="project" value="TreeGrafter"/>
</dbReference>
<organism evidence="8 9">
    <name type="scientific">Dreissena polymorpha</name>
    <name type="common">Zebra mussel</name>
    <name type="synonym">Mytilus polymorpha</name>
    <dbReference type="NCBI Taxonomy" id="45954"/>
    <lineage>
        <taxon>Eukaryota</taxon>
        <taxon>Metazoa</taxon>
        <taxon>Spiralia</taxon>
        <taxon>Lophotrochozoa</taxon>
        <taxon>Mollusca</taxon>
        <taxon>Bivalvia</taxon>
        <taxon>Autobranchia</taxon>
        <taxon>Heteroconchia</taxon>
        <taxon>Euheterodonta</taxon>
        <taxon>Imparidentia</taxon>
        <taxon>Neoheterodontei</taxon>
        <taxon>Myida</taxon>
        <taxon>Dreissenoidea</taxon>
        <taxon>Dreissenidae</taxon>
        <taxon>Dreissena</taxon>
    </lineage>
</organism>
<evidence type="ECO:0000313" key="8">
    <source>
        <dbReference type="EMBL" id="KAH3783760.1"/>
    </source>
</evidence>
<keyword evidence="3 7" id="KW-0812">Transmembrane</keyword>
<evidence type="ECO:0000256" key="3">
    <source>
        <dbReference type="ARBA" id="ARBA00022692"/>
    </source>
</evidence>
<dbReference type="Proteomes" id="UP000828390">
    <property type="component" value="Unassembled WGS sequence"/>
</dbReference>
<protein>
    <recommendedName>
        <fullName evidence="2">Transmembrane protein 107</fullName>
    </recommendedName>
</protein>
<dbReference type="GO" id="GO:0016020">
    <property type="term" value="C:membrane"/>
    <property type="evidence" value="ECO:0007669"/>
    <property type="project" value="UniProtKB-SubCell"/>
</dbReference>
<dbReference type="GO" id="GO:1904491">
    <property type="term" value="P:protein localization to ciliary transition zone"/>
    <property type="evidence" value="ECO:0007669"/>
    <property type="project" value="TreeGrafter"/>
</dbReference>
<feature type="transmembrane region" description="Helical" evidence="7">
    <location>
        <begin position="110"/>
        <end position="129"/>
    </location>
</feature>
<keyword evidence="5 7" id="KW-1133">Transmembrane helix</keyword>
<dbReference type="GO" id="GO:0036038">
    <property type="term" value="C:MKS complex"/>
    <property type="evidence" value="ECO:0007669"/>
    <property type="project" value="TreeGrafter"/>
</dbReference>
<feature type="transmembrane region" description="Helical" evidence="7">
    <location>
        <begin position="50"/>
        <end position="71"/>
    </location>
</feature>
<sequence>MKVTGLVPARFLTIISHLVLIIIIFWSRGPNIESCLPRTYTQAQYDEKDLQLIIGLSVALGLFAIELVGFLGGLTMFSSSQALISTATHAGAFVALTFFLFELWPCDDYWYIFGFCSALPGVTEIISIIHSARQN</sequence>
<evidence type="ECO:0000256" key="2">
    <source>
        <dbReference type="ARBA" id="ARBA00015652"/>
    </source>
</evidence>
<evidence type="ECO:0000256" key="7">
    <source>
        <dbReference type="SAM" id="Phobius"/>
    </source>
</evidence>